<protein>
    <submittedName>
        <fullName evidence="1">Uncharacterized protein</fullName>
    </submittedName>
</protein>
<gene>
    <name evidence="1" type="ORF">ERS013200_01332</name>
</gene>
<dbReference type="Proteomes" id="UP000041770">
    <property type="component" value="Unassembled WGS sequence"/>
</dbReference>
<organism evidence="1 2">
    <name type="scientific">Vibrio cholerae</name>
    <dbReference type="NCBI Taxonomy" id="666"/>
    <lineage>
        <taxon>Bacteria</taxon>
        <taxon>Pseudomonadati</taxon>
        <taxon>Pseudomonadota</taxon>
        <taxon>Gammaproteobacteria</taxon>
        <taxon>Vibrionales</taxon>
        <taxon>Vibrionaceae</taxon>
        <taxon>Vibrio</taxon>
    </lineage>
</organism>
<proteinExistence type="predicted"/>
<sequence length="81" mass="9661">MDLSVNLLRQSFWCLKWLGNDITKRDMHTAFITHNALDDAFDIFKFTFFITALCRFLIQLARFCDVTRIVFIGNRNRNQIE</sequence>
<accession>A0A655YIJ8</accession>
<name>A0A655YIJ8_VIBCL</name>
<evidence type="ECO:0000313" key="2">
    <source>
        <dbReference type="Proteomes" id="UP000041770"/>
    </source>
</evidence>
<reference evidence="1 2" key="1">
    <citation type="submission" date="2015-07" db="EMBL/GenBank/DDBJ databases">
        <authorList>
            <consortium name="Pathogen Informatics"/>
        </authorList>
    </citation>
    <scope>NUCLEOTIDE SEQUENCE [LARGE SCALE GENOMIC DNA]</scope>
    <source>
        <strain evidence="1 2">A316</strain>
    </source>
</reference>
<dbReference type="AlphaFoldDB" id="A0A655YIJ8"/>
<dbReference type="EMBL" id="CWQY01000006">
    <property type="protein sequence ID" value="CSC40164.1"/>
    <property type="molecule type" value="Genomic_DNA"/>
</dbReference>
<evidence type="ECO:0000313" key="1">
    <source>
        <dbReference type="EMBL" id="CSC40164.1"/>
    </source>
</evidence>